<evidence type="ECO:0000256" key="4">
    <source>
        <dbReference type="ARBA" id="ARBA00023098"/>
    </source>
</evidence>
<feature type="chain" id="PRO_5044787927" description="GDSL esterase/lipase" evidence="5">
    <location>
        <begin position="30"/>
        <end position="371"/>
    </location>
</feature>
<dbReference type="GO" id="GO:0016787">
    <property type="term" value="F:hydrolase activity"/>
    <property type="evidence" value="ECO:0007669"/>
    <property type="project" value="UniProtKB-KW"/>
</dbReference>
<dbReference type="Gene3D" id="3.40.50.1110">
    <property type="entry name" value="SGNH hydrolase"/>
    <property type="match status" value="1"/>
</dbReference>
<comment type="caution">
    <text evidence="6">The sequence shown here is derived from an EMBL/GenBank/DDBJ whole genome shotgun (WGS) entry which is preliminary data.</text>
</comment>
<keyword evidence="7" id="KW-1185">Reference proteome</keyword>
<keyword evidence="4" id="KW-0443">Lipid metabolism</keyword>
<proteinExistence type="inferred from homology"/>
<evidence type="ECO:0000313" key="7">
    <source>
        <dbReference type="Proteomes" id="UP001634007"/>
    </source>
</evidence>
<dbReference type="GO" id="GO:0016042">
    <property type="term" value="P:lipid catabolic process"/>
    <property type="evidence" value="ECO:0007669"/>
    <property type="project" value="UniProtKB-KW"/>
</dbReference>
<organism evidence="6 7">
    <name type="scientific">Eucalyptus globulus</name>
    <name type="common">Tasmanian blue gum</name>
    <dbReference type="NCBI Taxonomy" id="34317"/>
    <lineage>
        <taxon>Eukaryota</taxon>
        <taxon>Viridiplantae</taxon>
        <taxon>Streptophyta</taxon>
        <taxon>Embryophyta</taxon>
        <taxon>Tracheophyta</taxon>
        <taxon>Spermatophyta</taxon>
        <taxon>Magnoliopsida</taxon>
        <taxon>eudicotyledons</taxon>
        <taxon>Gunneridae</taxon>
        <taxon>Pentapetalae</taxon>
        <taxon>rosids</taxon>
        <taxon>malvids</taxon>
        <taxon>Myrtales</taxon>
        <taxon>Myrtaceae</taxon>
        <taxon>Myrtoideae</taxon>
        <taxon>Eucalypteae</taxon>
        <taxon>Eucalyptus</taxon>
    </lineage>
</organism>
<comment type="similarity">
    <text evidence="1">Belongs to the 'GDSL' lipolytic enzyme family.</text>
</comment>
<name>A0ABD3K2I2_EUCGL</name>
<dbReference type="PANTHER" id="PTHR45648:SF106">
    <property type="entry name" value="ANTHER-SPECIFIC PROLINE-RICH PROTEIN APG"/>
    <property type="match status" value="1"/>
</dbReference>
<evidence type="ECO:0008006" key="8">
    <source>
        <dbReference type="Google" id="ProtNLM"/>
    </source>
</evidence>
<evidence type="ECO:0000313" key="6">
    <source>
        <dbReference type="EMBL" id="KAL3733472.1"/>
    </source>
</evidence>
<keyword evidence="5" id="KW-0732">Signal</keyword>
<gene>
    <name evidence="6" type="ORF">ACJRO7_022921</name>
</gene>
<feature type="signal peptide" evidence="5">
    <location>
        <begin position="1"/>
        <end position="29"/>
    </location>
</feature>
<dbReference type="AlphaFoldDB" id="A0ABD3K2I2"/>
<evidence type="ECO:0000256" key="1">
    <source>
        <dbReference type="ARBA" id="ARBA00008668"/>
    </source>
</evidence>
<dbReference type="InterPro" id="IPR051058">
    <property type="entry name" value="GDSL_Est/Lipase"/>
</dbReference>
<sequence length="371" mass="40936">MKMASDCVRAMTGFWVVFLVLLRLSCSEGQMVPALFVFGDSIMDVGNNNDLPLSVARAILPYYGVDFPTKKPNGRFSNGKNCADFIAEKLGLPTSPPYLISNSSQSNSSSPFLTGVSFASGGAGIFDGTDEKLQQSIPLKDQVELYRGVHDDLVQHMGSSGAQKHVAKSLFLIGIGSNDIFDYAKSSDLRKQHTPQQYVDLMVSSLKDHLKRLYSYDARKFVFAGLAPIGCTPAHRVRNQNEPGECNEDTNSWCRMYNEALLAMMKGLKSELGDISYSYLDIYNVVLGFIQNPSAYGFTEVKAACCGLGDLRAQIPCLPISQLCSNRRDHVFWDLVHPTEATDRMLIDIVFRGSPQYTYPMGVQQLAAVET</sequence>
<dbReference type="InterPro" id="IPR035669">
    <property type="entry name" value="SGNH_plant_lipase-like"/>
</dbReference>
<keyword evidence="3" id="KW-0442">Lipid degradation</keyword>
<evidence type="ECO:0000256" key="2">
    <source>
        <dbReference type="ARBA" id="ARBA00022801"/>
    </source>
</evidence>
<reference evidence="6 7" key="1">
    <citation type="submission" date="2024-11" db="EMBL/GenBank/DDBJ databases">
        <title>Chromosome-level genome assembly of Eucalyptus globulus Labill. provides insights into its genome evolution.</title>
        <authorList>
            <person name="Li X."/>
        </authorList>
    </citation>
    <scope>NUCLEOTIDE SEQUENCE [LARGE SCALE GENOMIC DNA]</scope>
    <source>
        <strain evidence="6">CL2024</strain>
        <tissue evidence="6">Fresh tender leaves</tissue>
    </source>
</reference>
<dbReference type="SUPFAM" id="SSF52266">
    <property type="entry name" value="SGNH hydrolase"/>
    <property type="match status" value="1"/>
</dbReference>
<dbReference type="EMBL" id="JBJKBG010000006">
    <property type="protein sequence ID" value="KAL3733472.1"/>
    <property type="molecule type" value="Genomic_DNA"/>
</dbReference>
<dbReference type="PANTHER" id="PTHR45648">
    <property type="entry name" value="GDSL LIPASE/ACYLHYDROLASE FAMILY PROTEIN (AFU_ORTHOLOGUE AFUA_4G14700)"/>
    <property type="match status" value="1"/>
</dbReference>
<accession>A0ABD3K2I2</accession>
<dbReference type="InterPro" id="IPR001087">
    <property type="entry name" value="GDSL"/>
</dbReference>
<protein>
    <recommendedName>
        <fullName evidence="8">GDSL esterase/lipase</fullName>
    </recommendedName>
</protein>
<dbReference type="Pfam" id="PF00657">
    <property type="entry name" value="Lipase_GDSL"/>
    <property type="match status" value="1"/>
</dbReference>
<dbReference type="Proteomes" id="UP001634007">
    <property type="component" value="Unassembled WGS sequence"/>
</dbReference>
<dbReference type="CDD" id="cd01837">
    <property type="entry name" value="SGNH_plant_lipase_like"/>
    <property type="match status" value="1"/>
</dbReference>
<evidence type="ECO:0000256" key="3">
    <source>
        <dbReference type="ARBA" id="ARBA00022963"/>
    </source>
</evidence>
<dbReference type="InterPro" id="IPR036514">
    <property type="entry name" value="SGNH_hydro_sf"/>
</dbReference>
<evidence type="ECO:0000256" key="5">
    <source>
        <dbReference type="SAM" id="SignalP"/>
    </source>
</evidence>
<keyword evidence="2" id="KW-0378">Hydrolase</keyword>